<evidence type="ECO:0000259" key="1">
    <source>
        <dbReference type="Pfam" id="PF13503"/>
    </source>
</evidence>
<name>A0AA91Z661_9GAMM</name>
<dbReference type="InterPro" id="IPR025391">
    <property type="entry name" value="DUF4123"/>
</dbReference>
<evidence type="ECO:0000313" key="2">
    <source>
        <dbReference type="EMBL" id="PCC99240.1"/>
    </source>
</evidence>
<dbReference type="RefSeq" id="WP_096346739.1">
    <property type="nucleotide sequence ID" value="NZ_CP033116.1"/>
</dbReference>
<protein>
    <submittedName>
        <fullName evidence="3">DUF4123 domain-containing protein</fullName>
    </submittedName>
</protein>
<keyword evidence="5" id="KW-1185">Reference proteome</keyword>
<dbReference type="Proteomes" id="UP000243750">
    <property type="component" value="Unassembled WGS sequence"/>
</dbReference>
<proteinExistence type="predicted"/>
<dbReference type="Proteomes" id="UP000344571">
    <property type="component" value="Chromosome"/>
</dbReference>
<dbReference type="AlphaFoldDB" id="A0AA91Z661"/>
<dbReference type="Pfam" id="PF13503">
    <property type="entry name" value="DUF4123"/>
    <property type="match status" value="1"/>
</dbReference>
<dbReference type="EMBL" id="CP033116">
    <property type="protein sequence ID" value="QFY57665.1"/>
    <property type="molecule type" value="Genomic_DNA"/>
</dbReference>
<evidence type="ECO:0000313" key="5">
    <source>
        <dbReference type="Proteomes" id="UP000344571"/>
    </source>
</evidence>
<accession>A0AA91Z661</accession>
<reference evidence="3 5" key="2">
    <citation type="submission" date="2018-10" db="EMBL/GenBank/DDBJ databases">
        <title>Complete genome sequence of Pseudomonas pelagia strain Kongs-67.</title>
        <authorList>
            <person name="Sinha R.K."/>
            <person name="Krishnan K."/>
        </authorList>
    </citation>
    <scope>NUCLEOTIDE SEQUENCE [LARGE SCALE GENOMIC DNA]</scope>
    <source>
        <strain evidence="3 5">Kongs-67</strain>
    </source>
</reference>
<reference evidence="2 4" key="1">
    <citation type="submission" date="2017-09" db="EMBL/GenBank/DDBJ databases">
        <title>Bacterial and phytoplankton interrelationship in Kongsfjorden, an Arctic fjord.</title>
        <authorList>
            <person name="Sinha R."/>
            <person name="Krishnan K."/>
        </authorList>
    </citation>
    <scope>NUCLEOTIDE SEQUENCE [LARGE SCALE GENOMIC DNA]</scope>
    <source>
        <strain evidence="2 4">58</strain>
    </source>
</reference>
<feature type="domain" description="DUF4123" evidence="1">
    <location>
        <begin position="5"/>
        <end position="124"/>
    </location>
</feature>
<sequence>MTTEYLLLDGVVYDQALPRLYGRDDDLEIEPLYSGTPWQEVADLGPILVRPGPRSTLLEEVENEPEWRTCAAKLSSSDPMVDVARHLRQFNKLTDTLGNERLLRYADPLVAWFWLNSCGPASLRRILGPIIEWQIVQPQCTWAPQSDICRHVFSSIEATDGEPLQKLGQAQMTGLEKAYHWQLKERLYVWLKENQPTDLARLPAEQIDTWLSERLTSADSFGVTSERSIAIWCALSLSQGDDFAAADEGVYQQWSVRQKGKPLHTADQRLQQYYQESV</sequence>
<evidence type="ECO:0000313" key="3">
    <source>
        <dbReference type="EMBL" id="QFY57665.1"/>
    </source>
</evidence>
<dbReference type="EMBL" id="NWMT01000116">
    <property type="protein sequence ID" value="PCC99240.1"/>
    <property type="molecule type" value="Genomic_DNA"/>
</dbReference>
<evidence type="ECO:0000313" key="4">
    <source>
        <dbReference type="Proteomes" id="UP000243750"/>
    </source>
</evidence>
<gene>
    <name evidence="2" type="ORF">CO192_11455</name>
    <name evidence="3" type="ORF">EAO82_15595</name>
</gene>
<organism evidence="2 4">
    <name type="scientific">Halopseudomonas pelagia</name>
    <dbReference type="NCBI Taxonomy" id="553151"/>
    <lineage>
        <taxon>Bacteria</taxon>
        <taxon>Pseudomonadati</taxon>
        <taxon>Pseudomonadota</taxon>
        <taxon>Gammaproteobacteria</taxon>
        <taxon>Pseudomonadales</taxon>
        <taxon>Pseudomonadaceae</taxon>
        <taxon>Halopseudomonas</taxon>
    </lineage>
</organism>